<dbReference type="GO" id="GO:0005829">
    <property type="term" value="C:cytosol"/>
    <property type="evidence" value="ECO:0007669"/>
    <property type="project" value="TreeGrafter"/>
</dbReference>
<dbReference type="EMBL" id="FNKQ01000003">
    <property type="protein sequence ID" value="SDQ84754.1"/>
    <property type="molecule type" value="Genomic_DNA"/>
</dbReference>
<evidence type="ECO:0000313" key="1">
    <source>
        <dbReference type="EMBL" id="RDI71642.1"/>
    </source>
</evidence>
<organism evidence="2 3">
    <name type="scientific">Halopelagius longus</name>
    <dbReference type="NCBI Taxonomy" id="1236180"/>
    <lineage>
        <taxon>Archaea</taxon>
        <taxon>Methanobacteriati</taxon>
        <taxon>Methanobacteriota</taxon>
        <taxon>Stenosarchaea group</taxon>
        <taxon>Halobacteria</taxon>
        <taxon>Halobacteriales</taxon>
        <taxon>Haloferacaceae</taxon>
    </lineage>
</organism>
<keyword evidence="4" id="KW-1185">Reference proteome</keyword>
<evidence type="ECO:0000313" key="3">
    <source>
        <dbReference type="Proteomes" id="UP000199289"/>
    </source>
</evidence>
<dbReference type="SUPFAM" id="SSF52540">
    <property type="entry name" value="P-loop containing nucleoside triphosphate hydrolases"/>
    <property type="match status" value="1"/>
</dbReference>
<dbReference type="GO" id="GO:0009898">
    <property type="term" value="C:cytoplasmic side of plasma membrane"/>
    <property type="evidence" value="ECO:0007669"/>
    <property type="project" value="TreeGrafter"/>
</dbReference>
<dbReference type="Proteomes" id="UP000199289">
    <property type="component" value="Unassembled WGS sequence"/>
</dbReference>
<sequence>MSNDDEPSAVALVGTTGGAGTTRCAVETAAALAADGRDVTVLDAAFATQGLADHVAGALDPDLTALLTDEADAPLAEGLVELEVDAPGTVACCPADAPFERLARAKSADAARRFEARIEEAAEAYDHVVVDVPPVAANQAVAAVDACDRVCLVAPGTTRGADAVQRMRGRLTDLGAETDLVVSTRGELRTADASVPESDATEPADCPSCLGGDDDSFVAGVGRLAAAAFETELDDAVAGDGLLESVGRYVRR</sequence>
<dbReference type="EMBL" id="QQST01000001">
    <property type="protein sequence ID" value="RDI71642.1"/>
    <property type="molecule type" value="Genomic_DNA"/>
</dbReference>
<dbReference type="Proteomes" id="UP000255421">
    <property type="component" value="Unassembled WGS sequence"/>
</dbReference>
<reference evidence="2" key="1">
    <citation type="submission" date="2016-10" db="EMBL/GenBank/DDBJ databases">
        <authorList>
            <person name="de Groot N.N."/>
        </authorList>
    </citation>
    <scope>NUCLEOTIDE SEQUENCE [LARGE SCALE GENOMIC DNA]</scope>
    <source>
        <strain evidence="2">CGMCC 1.12397</strain>
    </source>
</reference>
<protein>
    <submittedName>
        <fullName evidence="2">Cellulose biosynthesis protein BcsQ</fullName>
    </submittedName>
    <submittedName>
        <fullName evidence="1">ParA family protein</fullName>
    </submittedName>
</protein>
<dbReference type="GO" id="GO:0005524">
    <property type="term" value="F:ATP binding"/>
    <property type="evidence" value="ECO:0007669"/>
    <property type="project" value="TreeGrafter"/>
</dbReference>
<reference evidence="1 4" key="3">
    <citation type="submission" date="2018-07" db="EMBL/GenBank/DDBJ databases">
        <title>Genome sequence of extremly halophilic archaeon Halopelagius longus strain BC12-B1.</title>
        <authorList>
            <person name="Zhang X."/>
        </authorList>
    </citation>
    <scope>NUCLEOTIDE SEQUENCE [LARGE SCALE GENOMIC DNA]</scope>
    <source>
        <strain evidence="1 4">BC12-B1</strain>
    </source>
</reference>
<dbReference type="GO" id="GO:0051782">
    <property type="term" value="P:negative regulation of cell division"/>
    <property type="evidence" value="ECO:0007669"/>
    <property type="project" value="TreeGrafter"/>
</dbReference>
<dbReference type="OrthoDB" id="313523at2157"/>
<evidence type="ECO:0000313" key="2">
    <source>
        <dbReference type="EMBL" id="SDQ84754.1"/>
    </source>
</evidence>
<proteinExistence type="predicted"/>
<dbReference type="AlphaFoldDB" id="A0A1H1E7V8"/>
<name>A0A1H1E7V8_9EURY</name>
<dbReference type="InterPro" id="IPR027417">
    <property type="entry name" value="P-loop_NTPase"/>
</dbReference>
<dbReference type="PANTHER" id="PTHR43384">
    <property type="entry name" value="SEPTUM SITE-DETERMINING PROTEIN MIND HOMOLOG, CHLOROPLASTIC-RELATED"/>
    <property type="match status" value="1"/>
</dbReference>
<reference evidence="3" key="2">
    <citation type="submission" date="2016-10" db="EMBL/GenBank/DDBJ databases">
        <authorList>
            <person name="Varghese N."/>
            <person name="Submissions S."/>
        </authorList>
    </citation>
    <scope>NUCLEOTIDE SEQUENCE [LARGE SCALE GENOMIC DNA]</scope>
    <source>
        <strain evidence="3">CGMCC 1.12397</strain>
    </source>
</reference>
<dbReference type="RefSeq" id="WP_092538278.1">
    <property type="nucleotide sequence ID" value="NZ_FNKQ01000003.1"/>
</dbReference>
<evidence type="ECO:0000313" key="4">
    <source>
        <dbReference type="Proteomes" id="UP000255421"/>
    </source>
</evidence>
<dbReference type="InterPro" id="IPR050625">
    <property type="entry name" value="ParA/MinD_ATPase"/>
</dbReference>
<dbReference type="PANTHER" id="PTHR43384:SF10">
    <property type="entry name" value="ATPASE INVOLVED IN CHROMOSOME PARTITIONING, PARA_MIND FAMILY"/>
    <property type="match status" value="1"/>
</dbReference>
<gene>
    <name evidence="1" type="ORF">DWB78_07835</name>
    <name evidence="2" type="ORF">SAMN05216278_2775</name>
</gene>
<accession>A0A1H1E7V8</accession>
<dbReference type="Gene3D" id="3.40.50.300">
    <property type="entry name" value="P-loop containing nucleotide triphosphate hydrolases"/>
    <property type="match status" value="1"/>
</dbReference>
<dbReference type="GO" id="GO:0016887">
    <property type="term" value="F:ATP hydrolysis activity"/>
    <property type="evidence" value="ECO:0007669"/>
    <property type="project" value="TreeGrafter"/>
</dbReference>